<dbReference type="EMBL" id="CABDLL010000012">
    <property type="protein sequence ID" value="VTE40581.1"/>
    <property type="molecule type" value="Genomic_DNA"/>
</dbReference>
<proteinExistence type="predicted"/>
<evidence type="ECO:0000313" key="5">
    <source>
        <dbReference type="EMBL" id="VST62885.1"/>
    </source>
</evidence>
<sequence>MTNYDRAKRFYSRATYVLSDFLHGRIDEQEFRKQWQRLADKAVNETKKN</sequence>
<dbReference type="Proteomes" id="UP000312530">
    <property type="component" value="Unassembled WGS sequence"/>
</dbReference>
<dbReference type="EMBL" id="CABCSJ010000002">
    <property type="protein sequence ID" value="VST62885.1"/>
    <property type="molecule type" value="Genomic_DNA"/>
</dbReference>
<dbReference type="Proteomes" id="UP000311381">
    <property type="component" value="Unassembled WGS sequence"/>
</dbReference>
<evidence type="ECO:0000313" key="8">
    <source>
        <dbReference type="Proteomes" id="UP000254854"/>
    </source>
</evidence>
<dbReference type="Proteomes" id="UP000405447">
    <property type="component" value="Unassembled WGS sequence"/>
</dbReference>
<dbReference type="EMBL" id="CKTV01000041">
    <property type="protein sequence ID" value="CJA56711.1"/>
    <property type="molecule type" value="Genomic_DNA"/>
</dbReference>
<protein>
    <submittedName>
        <fullName evidence="3">Uncharacterized protein</fullName>
    </submittedName>
</protein>
<reference evidence="9 10" key="3">
    <citation type="submission" date="2019-04" db="EMBL/GenBank/DDBJ databases">
        <authorList>
            <consortium name="Pathogen Informatics"/>
        </authorList>
    </citation>
    <scope>NUCLEOTIDE SEQUENCE [LARGE SCALE GENOMIC DNA]</scope>
    <source>
        <strain evidence="10 11">GPSC47</strain>
        <strain evidence="5 12">GPSC535</strain>
        <strain evidence="6 9">GPSC559</strain>
    </source>
</reference>
<evidence type="ECO:0000313" key="2">
    <source>
        <dbReference type="EMBL" id="SUN83464.1"/>
    </source>
</evidence>
<gene>
    <name evidence="1" type="ORF">ERS021383_01926</name>
    <name evidence="2" type="ORF">NCTC13734_00089</name>
    <name evidence="3" type="ORF">SAMEA2627268_01724</name>
    <name evidence="4" type="ORF">SAMEA2696453_01601</name>
    <name evidence="5" type="ORF">SAMEA3389245_00619</name>
    <name evidence="6" type="ORF">SAMEA4038883_01668</name>
</gene>
<accession>A0A0T7SUE4</accession>
<evidence type="ECO:0000313" key="12">
    <source>
        <dbReference type="Proteomes" id="UP000405447"/>
    </source>
</evidence>
<dbReference type="EMBL" id="CAAULE010000014">
    <property type="protein sequence ID" value="VOG83305.1"/>
    <property type="molecule type" value="Genomic_DNA"/>
</dbReference>
<reference evidence="1 7" key="1">
    <citation type="submission" date="2015-03" db="EMBL/GenBank/DDBJ databases">
        <authorList>
            <consortium name="Pathogen Informatics"/>
            <person name="Murphy D."/>
        </authorList>
    </citation>
    <scope>NUCLEOTIDE SEQUENCE [LARGE SCALE GENOMIC DNA]</scope>
    <source>
        <strain evidence="1 7">SMRU1873</strain>
    </source>
</reference>
<dbReference type="Proteomes" id="UP000310997">
    <property type="component" value="Unassembled WGS sequence"/>
</dbReference>
<dbReference type="EMBL" id="UHFW01000006">
    <property type="protein sequence ID" value="SUN83464.1"/>
    <property type="molecule type" value="Genomic_DNA"/>
</dbReference>
<evidence type="ECO:0000313" key="4">
    <source>
        <dbReference type="EMBL" id="VOG83305.1"/>
    </source>
</evidence>
<dbReference type="Proteomes" id="UP000254854">
    <property type="component" value="Unassembled WGS sequence"/>
</dbReference>
<evidence type="ECO:0000313" key="1">
    <source>
        <dbReference type="EMBL" id="CJA56711.1"/>
    </source>
</evidence>
<evidence type="ECO:0000313" key="11">
    <source>
        <dbReference type="Proteomes" id="UP000312530"/>
    </source>
</evidence>
<evidence type="ECO:0000313" key="10">
    <source>
        <dbReference type="Proteomes" id="UP000311381"/>
    </source>
</evidence>
<reference evidence="2 8" key="2">
    <citation type="submission" date="2018-06" db="EMBL/GenBank/DDBJ databases">
        <authorList>
            <consortium name="Pathogen Informatics"/>
            <person name="Doyle S."/>
        </authorList>
    </citation>
    <scope>NUCLEOTIDE SEQUENCE [LARGE SCALE GENOMIC DNA]</scope>
    <source>
        <strain evidence="2 8">NCTC13734</strain>
    </source>
</reference>
<evidence type="ECO:0000313" key="7">
    <source>
        <dbReference type="Proteomes" id="UP000043005"/>
    </source>
</evidence>
<organism evidence="3 10">
    <name type="scientific">Streptococcus pneumoniae</name>
    <dbReference type="NCBI Taxonomy" id="1313"/>
    <lineage>
        <taxon>Bacteria</taxon>
        <taxon>Bacillati</taxon>
        <taxon>Bacillota</taxon>
        <taxon>Bacilli</taxon>
        <taxon>Lactobacillales</taxon>
        <taxon>Streptococcaceae</taxon>
        <taxon>Streptococcus</taxon>
    </lineage>
</organism>
<evidence type="ECO:0000313" key="6">
    <source>
        <dbReference type="EMBL" id="VTE40581.1"/>
    </source>
</evidence>
<evidence type="ECO:0000313" key="9">
    <source>
        <dbReference type="Proteomes" id="UP000310997"/>
    </source>
</evidence>
<evidence type="ECO:0000313" key="3">
    <source>
        <dbReference type="EMBL" id="VMC99581.1"/>
    </source>
</evidence>
<dbReference type="RefSeq" id="WP_000186205.1">
    <property type="nucleotide sequence ID" value="NZ_CABFMK010000061.1"/>
</dbReference>
<dbReference type="AlphaFoldDB" id="A0A0T7SUE4"/>
<dbReference type="Proteomes" id="UP000043005">
    <property type="component" value="Unassembled WGS sequence"/>
</dbReference>
<name>A0A0T7SUE4_STREE</name>
<dbReference type="EMBL" id="CAAQRO010000013">
    <property type="protein sequence ID" value="VMC99581.1"/>
    <property type="molecule type" value="Genomic_DNA"/>
</dbReference>